<proteinExistence type="predicted"/>
<name>A0A4Y7IP49_PAPSO</name>
<keyword evidence="1" id="KW-1133">Transmembrane helix</keyword>
<organism evidence="2 3">
    <name type="scientific">Papaver somniferum</name>
    <name type="common">Opium poppy</name>
    <dbReference type="NCBI Taxonomy" id="3469"/>
    <lineage>
        <taxon>Eukaryota</taxon>
        <taxon>Viridiplantae</taxon>
        <taxon>Streptophyta</taxon>
        <taxon>Embryophyta</taxon>
        <taxon>Tracheophyta</taxon>
        <taxon>Spermatophyta</taxon>
        <taxon>Magnoliopsida</taxon>
        <taxon>Ranunculales</taxon>
        <taxon>Papaveraceae</taxon>
        <taxon>Papaveroideae</taxon>
        <taxon>Papaver</taxon>
    </lineage>
</organism>
<feature type="transmembrane region" description="Helical" evidence="1">
    <location>
        <begin position="36"/>
        <end position="65"/>
    </location>
</feature>
<keyword evidence="3" id="KW-1185">Reference proteome</keyword>
<evidence type="ECO:0000256" key="1">
    <source>
        <dbReference type="SAM" id="Phobius"/>
    </source>
</evidence>
<evidence type="ECO:0000313" key="3">
    <source>
        <dbReference type="Proteomes" id="UP000316621"/>
    </source>
</evidence>
<dbReference type="EMBL" id="CM010716">
    <property type="protein sequence ID" value="RZC49501.1"/>
    <property type="molecule type" value="Genomic_DNA"/>
</dbReference>
<accession>A0A4Y7IP49</accession>
<gene>
    <name evidence="2" type="ORF">C5167_017927</name>
</gene>
<sequence>MSMAIKKAVDGDDQEKKGSEAVPYYKLFSYADQYDILMMLIGTVSSIIALKTVYLGIAVGIATFIRK</sequence>
<keyword evidence="1" id="KW-0472">Membrane</keyword>
<keyword evidence="1" id="KW-0812">Transmembrane</keyword>
<dbReference type="Gramene" id="RZC49501">
    <property type="protein sequence ID" value="RZC49501"/>
    <property type="gene ID" value="C5167_017927"/>
</dbReference>
<dbReference type="Proteomes" id="UP000316621">
    <property type="component" value="Chromosome 2"/>
</dbReference>
<reference evidence="2 3" key="1">
    <citation type="journal article" date="2018" name="Science">
        <title>The opium poppy genome and morphinan production.</title>
        <authorList>
            <person name="Guo L."/>
            <person name="Winzer T."/>
            <person name="Yang X."/>
            <person name="Li Y."/>
            <person name="Ning Z."/>
            <person name="He Z."/>
            <person name="Teodor R."/>
            <person name="Lu Y."/>
            <person name="Bowser T.A."/>
            <person name="Graham I.A."/>
            <person name="Ye K."/>
        </authorList>
    </citation>
    <scope>NUCLEOTIDE SEQUENCE [LARGE SCALE GENOMIC DNA]</scope>
    <source>
        <strain evidence="3">cv. HN1</strain>
        <tissue evidence="2">Leaves</tissue>
    </source>
</reference>
<dbReference type="AlphaFoldDB" id="A0A4Y7IP49"/>
<protein>
    <submittedName>
        <fullName evidence="2">Uncharacterized protein</fullName>
    </submittedName>
</protein>
<evidence type="ECO:0000313" key="2">
    <source>
        <dbReference type="EMBL" id="RZC49501.1"/>
    </source>
</evidence>